<dbReference type="SUPFAM" id="SSF75620">
    <property type="entry name" value="Release factor"/>
    <property type="match status" value="1"/>
</dbReference>
<name>A0A7C0YEE4_9BACT</name>
<comment type="subcellular location">
    <subcellularLocation>
        <location evidence="4">Cytoplasm</location>
    </subcellularLocation>
</comment>
<keyword evidence="6" id="KW-0175">Coiled coil</keyword>
<feature type="domain" description="Prokaryotic-type class I peptide chain release factors" evidence="8">
    <location>
        <begin position="222"/>
        <end position="238"/>
    </location>
</feature>
<dbReference type="InterPro" id="IPR005139">
    <property type="entry name" value="PCRF"/>
</dbReference>
<reference evidence="9" key="1">
    <citation type="journal article" date="2020" name="mSystems">
        <title>Genome- and Community-Level Interaction Insights into Carbon Utilization and Element Cycling Functions of Hydrothermarchaeota in Hydrothermal Sediment.</title>
        <authorList>
            <person name="Zhou Z."/>
            <person name="Liu Y."/>
            <person name="Xu W."/>
            <person name="Pan J."/>
            <person name="Luo Z.H."/>
            <person name="Li M."/>
        </authorList>
    </citation>
    <scope>NUCLEOTIDE SEQUENCE [LARGE SCALE GENOMIC DNA]</scope>
    <source>
        <strain evidence="9">HyVt-115</strain>
    </source>
</reference>
<dbReference type="PROSITE" id="PS00745">
    <property type="entry name" value="RF_PROK_I"/>
    <property type="match status" value="1"/>
</dbReference>
<feature type="coiled-coil region" evidence="6">
    <location>
        <begin position="258"/>
        <end position="295"/>
    </location>
</feature>
<evidence type="ECO:0000256" key="6">
    <source>
        <dbReference type="SAM" id="Coils"/>
    </source>
</evidence>
<feature type="modified residue" description="N5-methylglutamine" evidence="4">
    <location>
        <position position="229"/>
    </location>
</feature>
<dbReference type="Proteomes" id="UP000885690">
    <property type="component" value="Unassembled WGS sequence"/>
</dbReference>
<dbReference type="AlphaFoldDB" id="A0A7C0YEE4"/>
<dbReference type="Gene3D" id="3.30.160.20">
    <property type="match status" value="1"/>
</dbReference>
<feature type="compositionally biased region" description="Basic and acidic residues" evidence="7">
    <location>
        <begin position="355"/>
        <end position="366"/>
    </location>
</feature>
<keyword evidence="2 4" id="KW-0488">Methylation</keyword>
<feature type="region of interest" description="Disordered" evidence="7">
    <location>
        <begin position="346"/>
        <end position="374"/>
    </location>
</feature>
<evidence type="ECO:0000256" key="7">
    <source>
        <dbReference type="SAM" id="MobiDB-lite"/>
    </source>
</evidence>
<gene>
    <name evidence="4" type="primary">prfB</name>
    <name evidence="9" type="ORF">ENF32_06000</name>
</gene>
<keyword evidence="4" id="KW-0963">Cytoplasm</keyword>
<dbReference type="FunFam" id="3.30.160.20:FF:000010">
    <property type="entry name" value="Peptide chain release factor 2"/>
    <property type="match status" value="1"/>
</dbReference>
<dbReference type="GO" id="GO:0005737">
    <property type="term" value="C:cytoplasm"/>
    <property type="evidence" value="ECO:0007669"/>
    <property type="project" value="UniProtKB-SubCell"/>
</dbReference>
<dbReference type="SMART" id="SM00937">
    <property type="entry name" value="PCRF"/>
    <property type="match status" value="1"/>
</dbReference>
<evidence type="ECO:0000313" key="9">
    <source>
        <dbReference type="EMBL" id="HDD53600.1"/>
    </source>
</evidence>
<dbReference type="Gene3D" id="1.20.58.410">
    <property type="entry name" value="Release factor"/>
    <property type="match status" value="1"/>
</dbReference>
<organism evidence="9">
    <name type="scientific">Thermosulfidibacter takaii</name>
    <dbReference type="NCBI Taxonomy" id="412593"/>
    <lineage>
        <taxon>Bacteria</taxon>
        <taxon>Pseudomonadati</taxon>
        <taxon>Thermosulfidibacterota</taxon>
        <taxon>Thermosulfidibacteria</taxon>
        <taxon>Thermosulfidibacterales</taxon>
        <taxon>Thermosulfidibacteraceae</taxon>
    </lineage>
</organism>
<dbReference type="InterPro" id="IPR000352">
    <property type="entry name" value="Pep_chain_release_fac_I"/>
</dbReference>
<evidence type="ECO:0000256" key="5">
    <source>
        <dbReference type="NCBIfam" id="TIGR00020"/>
    </source>
</evidence>
<comment type="PTM">
    <text evidence="4">Methylated by PrmC. Methylation increases the termination efficiency of RF2.</text>
</comment>
<dbReference type="Pfam" id="PF00472">
    <property type="entry name" value="RF-1"/>
    <property type="match status" value="1"/>
</dbReference>
<dbReference type="EMBL" id="DQWS01000226">
    <property type="protein sequence ID" value="HDD53600.1"/>
    <property type="molecule type" value="Genomic_DNA"/>
</dbReference>
<dbReference type="Pfam" id="PF03462">
    <property type="entry name" value="PCRF"/>
    <property type="match status" value="1"/>
</dbReference>
<accession>A0A7C0YEE4</accession>
<evidence type="ECO:0000259" key="8">
    <source>
        <dbReference type="PROSITE" id="PS00745"/>
    </source>
</evidence>
<keyword evidence="3 4" id="KW-0648">Protein biosynthesis</keyword>
<dbReference type="PANTHER" id="PTHR43116:SF3">
    <property type="entry name" value="CLASS I PEPTIDE CHAIN RELEASE FACTOR"/>
    <property type="match status" value="1"/>
</dbReference>
<evidence type="ECO:0000256" key="1">
    <source>
        <dbReference type="ARBA" id="ARBA00010835"/>
    </source>
</evidence>
<proteinExistence type="inferred from homology"/>
<evidence type="ECO:0000256" key="2">
    <source>
        <dbReference type="ARBA" id="ARBA00022481"/>
    </source>
</evidence>
<comment type="caution">
    <text evidence="9">The sequence shown here is derived from an EMBL/GenBank/DDBJ whole genome shotgun (WGS) entry which is preliminary data.</text>
</comment>
<sequence>MFDIPGKKARIEELEQKTYKPNFWDSPEDAKNILKEKSHLEEVVKFFCELQGELEDVETLVELAEEAQDLSLLPEIEEQIENLSKKIAKAELKTLLSGEQDRNNAIVSINPGAGGTESQDWAAMLLRMYTRWAQDKGYKVKLLDYQSADDAGIKGATFIVEGPYAYGYLKGETGVHRLVRISPFDAAHRRHTSFASVFVYPEVEEDIEVEANEKDLRIETYRASGPGGQHVNVTDSAVRITHIPTGIVVQCQNERSQHKNKEMAMKILKARLHELKKREKEKEKEELEKSKKEIAWGSQIRSYVLHPYRLAKDHRTGVERGNVNGVLDGDLDPFIEGYLLWTRKEQASPKGGDTTFRETEREENTRPSKSQGAS</sequence>
<dbReference type="InterPro" id="IPR004374">
    <property type="entry name" value="PrfB"/>
</dbReference>
<dbReference type="PANTHER" id="PTHR43116">
    <property type="entry name" value="PEPTIDE CHAIN RELEASE FACTOR 2"/>
    <property type="match status" value="1"/>
</dbReference>
<comment type="function">
    <text evidence="4">Peptide chain release factor 2 directs the termination of translation in response to the peptide chain termination codons UGA and UAA.</text>
</comment>
<dbReference type="InterPro" id="IPR045853">
    <property type="entry name" value="Pep_chain_release_fac_I_sf"/>
</dbReference>
<protein>
    <recommendedName>
        <fullName evidence="4 5">Peptide chain release factor 2</fullName>
        <shortName evidence="4">RF-2</shortName>
    </recommendedName>
</protein>
<dbReference type="Gene3D" id="3.30.70.1660">
    <property type="match status" value="1"/>
</dbReference>
<dbReference type="HAMAP" id="MF_00094">
    <property type="entry name" value="Rel_fac_2"/>
    <property type="match status" value="1"/>
</dbReference>
<evidence type="ECO:0000256" key="3">
    <source>
        <dbReference type="ARBA" id="ARBA00022917"/>
    </source>
</evidence>
<dbReference type="GO" id="GO:0016149">
    <property type="term" value="F:translation release factor activity, codon specific"/>
    <property type="evidence" value="ECO:0007669"/>
    <property type="project" value="UniProtKB-UniRule"/>
</dbReference>
<dbReference type="NCBIfam" id="TIGR00020">
    <property type="entry name" value="prfB"/>
    <property type="match status" value="1"/>
</dbReference>
<evidence type="ECO:0000256" key="4">
    <source>
        <dbReference type="HAMAP-Rule" id="MF_00094"/>
    </source>
</evidence>
<comment type="similarity">
    <text evidence="1 4">Belongs to the prokaryotic/mitochondrial release factor family.</text>
</comment>